<dbReference type="RefSeq" id="WP_136006590.1">
    <property type="nucleotide sequence ID" value="NZ_SRYR01000003.1"/>
</dbReference>
<evidence type="ECO:0000313" key="1">
    <source>
        <dbReference type="EMBL" id="TGY42350.1"/>
    </source>
</evidence>
<dbReference type="AlphaFoldDB" id="A0A4V3RL50"/>
<name>A0A4V3RL50_9CLOT</name>
<dbReference type="SUPFAM" id="SSF53756">
    <property type="entry name" value="UDP-Glycosyltransferase/glycogen phosphorylase"/>
    <property type="match status" value="1"/>
</dbReference>
<protein>
    <recommendedName>
        <fullName evidence="3">Glycosyltransferase</fullName>
    </recommendedName>
</protein>
<dbReference type="Gene3D" id="3.40.50.2000">
    <property type="entry name" value="Glycogen Phosphorylase B"/>
    <property type="match status" value="1"/>
</dbReference>
<keyword evidence="2" id="KW-1185">Reference proteome</keyword>
<evidence type="ECO:0008006" key="3">
    <source>
        <dbReference type="Google" id="ProtNLM"/>
    </source>
</evidence>
<organism evidence="1 2">
    <name type="scientific">Clostridium sartagoforme</name>
    <dbReference type="NCBI Taxonomy" id="84031"/>
    <lineage>
        <taxon>Bacteria</taxon>
        <taxon>Bacillati</taxon>
        <taxon>Bacillota</taxon>
        <taxon>Clostridia</taxon>
        <taxon>Eubacteriales</taxon>
        <taxon>Clostridiaceae</taxon>
        <taxon>Clostridium</taxon>
    </lineage>
</organism>
<sequence length="412" mass="48495">MHRRKTFLFIRKSMGIGGIETYIFRTVKKLRKDGNRIIWVFPDGGYIDDGFRSEFFNNDVEIIRVNLDKINWIDNLNINFEEFEEVIALAFNIYDFAFLEMIKSKYKNTDIDSFFWVPHFEGKSIFIEEFAPKIVRPILNKYIRKIIISMEDNNNIIYVNQSHLDAFKNKYKYNIINENSKLLLTSNREVPEYDADLINRRSERNKFNIITISRFSFPHKAYILGLIRSYGVLKKSYNQLKLTIIGYGEHENILKNEISKLSEEAKQDLHLVGKVHYTDLNKYFKDANLNIGVGSTIIDGALTGLISIPVRHYTEECEGYGYLPLNKKYLTSIEKGEPIEKYIEEVINMDKSEYQYLSLKSYETYSKQEDSTNVLMSMKNVDNKRCLNKKYIRTLIVAYKLAKYVRGIKLNK</sequence>
<reference evidence="1 2" key="1">
    <citation type="submission" date="2019-04" db="EMBL/GenBank/DDBJ databases">
        <title>Microbes associate with the intestines of laboratory mice.</title>
        <authorList>
            <person name="Navarre W."/>
            <person name="Wong E."/>
            <person name="Huang K."/>
            <person name="Tropini C."/>
            <person name="Ng K."/>
            <person name="Yu B."/>
        </authorList>
    </citation>
    <scope>NUCLEOTIDE SEQUENCE [LARGE SCALE GENOMIC DNA]</scope>
    <source>
        <strain evidence="1 2">NM50_B9-20</strain>
    </source>
</reference>
<evidence type="ECO:0000313" key="2">
    <source>
        <dbReference type="Proteomes" id="UP000306888"/>
    </source>
</evidence>
<comment type="caution">
    <text evidence="1">The sequence shown here is derived from an EMBL/GenBank/DDBJ whole genome shotgun (WGS) entry which is preliminary data.</text>
</comment>
<dbReference type="OrthoDB" id="3036085at2"/>
<gene>
    <name evidence="1" type="ORF">E5347_09015</name>
</gene>
<accession>A0A4V3RL50</accession>
<dbReference type="Proteomes" id="UP000306888">
    <property type="component" value="Unassembled WGS sequence"/>
</dbReference>
<proteinExistence type="predicted"/>
<dbReference type="EMBL" id="SRYR01000003">
    <property type="protein sequence ID" value="TGY42350.1"/>
    <property type="molecule type" value="Genomic_DNA"/>
</dbReference>